<name>A0ABV8IYM5_9ACTN</name>
<evidence type="ECO:0000313" key="2">
    <source>
        <dbReference type="EMBL" id="MFC4069389.1"/>
    </source>
</evidence>
<evidence type="ECO:0000313" key="3">
    <source>
        <dbReference type="Proteomes" id="UP001595867"/>
    </source>
</evidence>
<feature type="region of interest" description="Disordered" evidence="1">
    <location>
        <begin position="38"/>
        <end position="83"/>
    </location>
</feature>
<protein>
    <recommendedName>
        <fullName evidence="4">Bacterial toxin 24 domain-containing protein</fullName>
    </recommendedName>
</protein>
<accession>A0ABV8IYM5</accession>
<comment type="caution">
    <text evidence="2">The sequence shown here is derived from an EMBL/GenBank/DDBJ whole genome shotgun (WGS) entry which is preliminary data.</text>
</comment>
<keyword evidence="3" id="KW-1185">Reference proteome</keyword>
<feature type="region of interest" description="Disordered" evidence="1">
    <location>
        <begin position="1"/>
        <end position="24"/>
    </location>
</feature>
<feature type="compositionally biased region" description="Basic and acidic residues" evidence="1">
    <location>
        <begin position="70"/>
        <end position="83"/>
    </location>
</feature>
<sequence length="83" mass="9701">MPGTDEFEDRKRRNQQGSAWAGDENYANRLTYEAWYRGTPNPRRADQRDYDFQEPVGHTSRGVPQSKVRVHMDQDGMIHGHPK</sequence>
<gene>
    <name evidence="2" type="ORF">ACFO0C_31080</name>
</gene>
<reference evidence="3" key="1">
    <citation type="journal article" date="2019" name="Int. J. Syst. Evol. Microbiol.">
        <title>The Global Catalogue of Microorganisms (GCM) 10K type strain sequencing project: providing services to taxonomists for standard genome sequencing and annotation.</title>
        <authorList>
            <consortium name="The Broad Institute Genomics Platform"/>
            <consortium name="The Broad Institute Genome Sequencing Center for Infectious Disease"/>
            <person name="Wu L."/>
            <person name="Ma J."/>
        </authorList>
    </citation>
    <scope>NUCLEOTIDE SEQUENCE [LARGE SCALE GENOMIC DNA]</scope>
    <source>
        <strain evidence="3">TBRC 5832</strain>
    </source>
</reference>
<dbReference type="RefSeq" id="WP_378070272.1">
    <property type="nucleotide sequence ID" value="NZ_JBHSBL010000020.1"/>
</dbReference>
<organism evidence="2 3">
    <name type="scientific">Actinoplanes subglobosus</name>
    <dbReference type="NCBI Taxonomy" id="1547892"/>
    <lineage>
        <taxon>Bacteria</taxon>
        <taxon>Bacillati</taxon>
        <taxon>Actinomycetota</taxon>
        <taxon>Actinomycetes</taxon>
        <taxon>Micromonosporales</taxon>
        <taxon>Micromonosporaceae</taxon>
        <taxon>Actinoplanes</taxon>
    </lineage>
</organism>
<dbReference type="EMBL" id="JBHSBL010000020">
    <property type="protein sequence ID" value="MFC4069389.1"/>
    <property type="molecule type" value="Genomic_DNA"/>
</dbReference>
<proteinExistence type="predicted"/>
<evidence type="ECO:0000256" key="1">
    <source>
        <dbReference type="SAM" id="MobiDB-lite"/>
    </source>
</evidence>
<evidence type="ECO:0008006" key="4">
    <source>
        <dbReference type="Google" id="ProtNLM"/>
    </source>
</evidence>
<dbReference type="Proteomes" id="UP001595867">
    <property type="component" value="Unassembled WGS sequence"/>
</dbReference>